<proteinExistence type="predicted"/>
<gene>
    <name evidence="1" type="ORF">PIBRA_LOCUS5994</name>
</gene>
<dbReference type="EMBL" id="CALOZG010000008">
    <property type="protein sequence ID" value="CAH4029220.1"/>
    <property type="molecule type" value="Genomic_DNA"/>
</dbReference>
<comment type="caution">
    <text evidence="1">The sequence shown here is derived from an EMBL/GenBank/DDBJ whole genome shotgun (WGS) entry which is preliminary data.</text>
</comment>
<name>A0A9P0TKX6_PIEBR</name>
<evidence type="ECO:0000313" key="1">
    <source>
        <dbReference type="EMBL" id="CAH4029220.1"/>
    </source>
</evidence>
<reference evidence="1" key="1">
    <citation type="submission" date="2022-05" db="EMBL/GenBank/DDBJ databases">
        <authorList>
            <person name="Okamura Y."/>
        </authorList>
    </citation>
    <scope>NUCLEOTIDE SEQUENCE</scope>
</reference>
<keyword evidence="2" id="KW-1185">Reference proteome</keyword>
<protein>
    <submittedName>
        <fullName evidence="1">Uncharacterized protein</fullName>
    </submittedName>
</protein>
<evidence type="ECO:0000313" key="2">
    <source>
        <dbReference type="Proteomes" id="UP001152562"/>
    </source>
</evidence>
<dbReference type="Proteomes" id="UP001152562">
    <property type="component" value="Unassembled WGS sequence"/>
</dbReference>
<dbReference type="AlphaFoldDB" id="A0A9P0TKX6"/>
<organism evidence="1 2">
    <name type="scientific">Pieris brassicae</name>
    <name type="common">White butterfly</name>
    <name type="synonym">Large white butterfly</name>
    <dbReference type="NCBI Taxonomy" id="7116"/>
    <lineage>
        <taxon>Eukaryota</taxon>
        <taxon>Metazoa</taxon>
        <taxon>Ecdysozoa</taxon>
        <taxon>Arthropoda</taxon>
        <taxon>Hexapoda</taxon>
        <taxon>Insecta</taxon>
        <taxon>Pterygota</taxon>
        <taxon>Neoptera</taxon>
        <taxon>Endopterygota</taxon>
        <taxon>Lepidoptera</taxon>
        <taxon>Glossata</taxon>
        <taxon>Ditrysia</taxon>
        <taxon>Papilionoidea</taxon>
        <taxon>Pieridae</taxon>
        <taxon>Pierinae</taxon>
        <taxon>Pieris</taxon>
    </lineage>
</organism>
<accession>A0A9P0TKX6</accession>
<sequence>MEEIELVSLHSPIPYQFCDSICRDRKNRPSSSFSMSSLIADFDVRNLMKLVNNLDISSMMKEQAKSISLITKTENPPRTNRQIPREFKCPLYFVNDEITRRCFYALSFSKFSQQMVRTT</sequence>